<sequence length="211" mass="22925">MYAPARYRIEEAARRAAFVDAHGFAMLVDVPPQGGAPLASHLPLLRLDDGLAPGDRLLGHIACVNPQAARLRDGVPVLAVFTGPDGYVSPAWYVTGVDAPTWNYSALHVTGHIRLLTGLDANRAALARTVAHFEAQQPGPWPLDQLNEADIQAMLPRIQAFEIVIQTVEALAKFSQERPEADRAAVIRALAESPRDEDRALAAEMAAHYRQ</sequence>
<dbReference type="PANTHER" id="PTHR35802:SF1">
    <property type="entry name" value="PROTEASE SYNTHASE AND SPORULATION PROTEIN PAI 2"/>
    <property type="match status" value="1"/>
</dbReference>
<name>A0A161R7T5_9PROT</name>
<dbReference type="AlphaFoldDB" id="A0A161R7T5"/>
<comment type="caution">
    <text evidence="1">The sequence shown here is derived from an EMBL/GenBank/DDBJ whole genome shotgun (WGS) entry which is preliminary data.</text>
</comment>
<proteinExistence type="predicted"/>
<gene>
    <name evidence="1" type="ORF">AUP44_20760</name>
</gene>
<dbReference type="PIRSF" id="PIRSF010372">
    <property type="entry name" value="PaiB"/>
    <property type="match status" value="1"/>
</dbReference>
<dbReference type="InterPro" id="IPR012349">
    <property type="entry name" value="Split_barrel_FMN-bd"/>
</dbReference>
<evidence type="ECO:0008006" key="3">
    <source>
        <dbReference type="Google" id="ProtNLM"/>
    </source>
</evidence>
<dbReference type="PANTHER" id="PTHR35802">
    <property type="entry name" value="PROTEASE SYNTHASE AND SPORULATION PROTEIN PAI 2"/>
    <property type="match status" value="1"/>
</dbReference>
<evidence type="ECO:0000313" key="1">
    <source>
        <dbReference type="EMBL" id="KYO57303.1"/>
    </source>
</evidence>
<dbReference type="GeneID" id="97239426"/>
<reference evidence="1 2" key="1">
    <citation type="submission" date="2015-12" db="EMBL/GenBank/DDBJ databases">
        <title>Genome sequence of Tistrella mobilis MCCC 1A02139.</title>
        <authorList>
            <person name="Lu L."/>
            <person name="Lai Q."/>
            <person name="Shao Z."/>
            <person name="Qian P."/>
        </authorList>
    </citation>
    <scope>NUCLEOTIDE SEQUENCE [LARGE SCALE GENOMIC DNA]</scope>
    <source>
        <strain evidence="1 2">MCCC 1A02139</strain>
    </source>
</reference>
<dbReference type="Gene3D" id="2.30.110.10">
    <property type="entry name" value="Electron Transport, Fmn-binding Protein, Chain A"/>
    <property type="match status" value="1"/>
</dbReference>
<evidence type="ECO:0000313" key="2">
    <source>
        <dbReference type="Proteomes" id="UP000075787"/>
    </source>
</evidence>
<dbReference type="Proteomes" id="UP000075787">
    <property type="component" value="Unassembled WGS sequence"/>
</dbReference>
<protein>
    <recommendedName>
        <fullName evidence="3">FMN-binding negative transcriptional regulator</fullName>
    </recommendedName>
</protein>
<dbReference type="InterPro" id="IPR007396">
    <property type="entry name" value="TR_PAI2-type"/>
</dbReference>
<dbReference type="SUPFAM" id="SSF50475">
    <property type="entry name" value="FMN-binding split barrel"/>
    <property type="match status" value="1"/>
</dbReference>
<dbReference type="RefSeq" id="WP_062761640.1">
    <property type="nucleotide sequence ID" value="NZ_CP121043.1"/>
</dbReference>
<dbReference type="Pfam" id="PF04299">
    <property type="entry name" value="FMN_bind_2"/>
    <property type="match status" value="1"/>
</dbReference>
<organism evidence="1 2">
    <name type="scientific">Tistrella mobilis</name>
    <dbReference type="NCBI Taxonomy" id="171437"/>
    <lineage>
        <taxon>Bacteria</taxon>
        <taxon>Pseudomonadati</taxon>
        <taxon>Pseudomonadota</taxon>
        <taxon>Alphaproteobacteria</taxon>
        <taxon>Geminicoccales</taxon>
        <taxon>Geminicoccaceae</taxon>
        <taxon>Tistrella</taxon>
    </lineage>
</organism>
<accession>A0A161R7T5</accession>
<dbReference type="EMBL" id="LPZR01000030">
    <property type="protein sequence ID" value="KYO57303.1"/>
    <property type="molecule type" value="Genomic_DNA"/>
</dbReference>